<dbReference type="RefSeq" id="WP_264143141.1">
    <property type="nucleotide sequence ID" value="NZ_JAOYEY010000040.1"/>
</dbReference>
<evidence type="ECO:0000313" key="3">
    <source>
        <dbReference type="EMBL" id="MCV9886566.1"/>
    </source>
</evidence>
<comment type="subcellular location">
    <subcellularLocation>
        <location evidence="1">Secreted</location>
    </subcellularLocation>
</comment>
<evidence type="ECO:0000256" key="1">
    <source>
        <dbReference type="ARBA" id="ARBA00004613"/>
    </source>
</evidence>
<dbReference type="Gene3D" id="2.120.10.30">
    <property type="entry name" value="TolB, C-terminal domain"/>
    <property type="match status" value="1"/>
</dbReference>
<dbReference type="PANTHER" id="PTHR10009">
    <property type="entry name" value="PROTEIN YELLOW-RELATED"/>
    <property type="match status" value="1"/>
</dbReference>
<gene>
    <name evidence="3" type="ORF">OIH86_13045</name>
</gene>
<dbReference type="InterPro" id="IPR017996">
    <property type="entry name" value="MRJP/yellow-related"/>
</dbReference>
<sequence>MKPMLPMEKYFGKLELVYVFYGAMPTGVSVSETGRIFICFPKWGDDVKFTVAEIVGDTLQPYPSLETNLGNQGNITMSFISVQSVVADGRGTLWVLDTAAPNFSVPIKGGAKLVAVDLKTNTIRKVYTFAEDVVLPTTYLNDVRFDFRVGKAGYAYITDSSSKGPGAIIVVDLENGNAFRRLNGANSTSPDPYFLPKVEGEILMNRNKDGSTSPFRLASDGIAISPDGKVLYFCPLTSRHLYSISTEALRDRTIPDTDLLYQVEYWGEKGASDGMITGVKGTIYAGDYENNSIRKILPNGIMETIAHDPRILWPDTFSIGLDQYLYVIVNQLHRQARFHYGKDLRQKPYSLLRMKIDELPASTFS</sequence>
<keyword evidence="2" id="KW-0964">Secreted</keyword>
<dbReference type="InterPro" id="IPR011042">
    <property type="entry name" value="6-blade_b-propeller_TolB-like"/>
</dbReference>
<proteinExistence type="predicted"/>
<protein>
    <submittedName>
        <fullName evidence="3">Major royal jelly family protein</fullName>
    </submittedName>
</protein>
<evidence type="ECO:0000313" key="4">
    <source>
        <dbReference type="Proteomes" id="UP001526147"/>
    </source>
</evidence>
<comment type="caution">
    <text evidence="3">The sequence shown here is derived from an EMBL/GenBank/DDBJ whole genome shotgun (WGS) entry which is preliminary data.</text>
</comment>
<dbReference type="EMBL" id="JAOYEY010000040">
    <property type="protein sequence ID" value="MCV9886566.1"/>
    <property type="molecule type" value="Genomic_DNA"/>
</dbReference>
<evidence type="ECO:0000256" key="2">
    <source>
        <dbReference type="ARBA" id="ARBA00022525"/>
    </source>
</evidence>
<dbReference type="PANTHER" id="PTHR10009:SF18">
    <property type="entry name" value="PROTEIN YELLOW-LIKE PROTEIN"/>
    <property type="match status" value="1"/>
</dbReference>
<accession>A0ABT3DJ73</accession>
<name>A0ABT3DJ73_9BACI</name>
<reference evidence="3 4" key="1">
    <citation type="submission" date="2022-10" db="EMBL/GenBank/DDBJ databases">
        <title>Draft genome assembly of moderately radiation resistant bacterium Metabacillus halosaccharovorans.</title>
        <authorList>
            <person name="Pal S."/>
            <person name="Gopinathan A."/>
        </authorList>
    </citation>
    <scope>NUCLEOTIDE SEQUENCE [LARGE SCALE GENOMIC DNA]</scope>
    <source>
        <strain evidence="3 4">VITHBRA001</strain>
    </source>
</reference>
<dbReference type="Pfam" id="PF03022">
    <property type="entry name" value="MRJP"/>
    <property type="match status" value="1"/>
</dbReference>
<dbReference type="SUPFAM" id="SSF63829">
    <property type="entry name" value="Calcium-dependent phosphotriesterase"/>
    <property type="match status" value="1"/>
</dbReference>
<organism evidence="3 4">
    <name type="scientific">Metabacillus halosaccharovorans</name>
    <dbReference type="NCBI Taxonomy" id="930124"/>
    <lineage>
        <taxon>Bacteria</taxon>
        <taxon>Bacillati</taxon>
        <taxon>Bacillota</taxon>
        <taxon>Bacilli</taxon>
        <taxon>Bacillales</taxon>
        <taxon>Bacillaceae</taxon>
        <taxon>Metabacillus</taxon>
    </lineage>
</organism>
<dbReference type="Proteomes" id="UP001526147">
    <property type="component" value="Unassembled WGS sequence"/>
</dbReference>
<keyword evidence="4" id="KW-1185">Reference proteome</keyword>